<dbReference type="GO" id="GO:0038023">
    <property type="term" value="F:signaling receptor activity"/>
    <property type="evidence" value="ECO:0007669"/>
    <property type="project" value="InterPro"/>
</dbReference>
<dbReference type="InterPro" id="IPR012910">
    <property type="entry name" value="Plug_dom"/>
</dbReference>
<dbReference type="PROSITE" id="PS01156">
    <property type="entry name" value="TONB_DEPENDENT_REC_2"/>
    <property type="match status" value="1"/>
</dbReference>
<keyword evidence="11 14" id="KW-0472">Membrane</keyword>
<evidence type="ECO:0000256" key="4">
    <source>
        <dbReference type="ARBA" id="ARBA00022452"/>
    </source>
</evidence>
<dbReference type="InterPro" id="IPR010105">
    <property type="entry name" value="TonB_sidphr_rcpt"/>
</dbReference>
<dbReference type="InterPro" id="IPR039426">
    <property type="entry name" value="TonB-dep_rcpt-like"/>
</dbReference>
<dbReference type="FunFam" id="2.170.130.10:FF:000010">
    <property type="entry name" value="Ferripyoverdine receptor"/>
    <property type="match status" value="1"/>
</dbReference>
<organism evidence="19 20">
    <name type="scientific">Malaciobacter molluscorum LMG 25693</name>
    <dbReference type="NCBI Taxonomy" id="870501"/>
    <lineage>
        <taxon>Bacteria</taxon>
        <taxon>Pseudomonadati</taxon>
        <taxon>Campylobacterota</taxon>
        <taxon>Epsilonproteobacteria</taxon>
        <taxon>Campylobacterales</taxon>
        <taxon>Arcobacteraceae</taxon>
        <taxon>Malaciobacter</taxon>
    </lineage>
</organism>
<dbReference type="EMBL" id="NXFY01000007">
    <property type="protein sequence ID" value="PHO18345.1"/>
    <property type="molecule type" value="Genomic_DNA"/>
</dbReference>
<feature type="domain" description="TonB-dependent receptor-like beta-barrel" evidence="16">
    <location>
        <begin position="234"/>
        <end position="669"/>
    </location>
</feature>
<dbReference type="GO" id="GO:0009279">
    <property type="term" value="C:cell outer membrane"/>
    <property type="evidence" value="ECO:0007669"/>
    <property type="project" value="UniProtKB-SubCell"/>
</dbReference>
<dbReference type="GO" id="GO:0015891">
    <property type="term" value="P:siderophore transport"/>
    <property type="evidence" value="ECO:0007669"/>
    <property type="project" value="InterPro"/>
</dbReference>
<dbReference type="PANTHER" id="PTHR32552">
    <property type="entry name" value="FERRICHROME IRON RECEPTOR-RELATED"/>
    <property type="match status" value="1"/>
</dbReference>
<dbReference type="Proteomes" id="UP000221222">
    <property type="component" value="Unassembled WGS sequence"/>
</dbReference>
<dbReference type="PANTHER" id="PTHR32552:SF74">
    <property type="entry name" value="HYDROXAMATE SIDEROPHORE RECEPTOR FHUE"/>
    <property type="match status" value="1"/>
</dbReference>
<keyword evidence="10 15" id="KW-0798">TonB box</keyword>
<keyword evidence="7" id="KW-0732">Signal</keyword>
<evidence type="ECO:0000256" key="13">
    <source>
        <dbReference type="ARBA" id="ARBA00023237"/>
    </source>
</evidence>
<accession>A0A2G1DIL8</accession>
<comment type="similarity">
    <text evidence="2 14 15">Belongs to the TonB-dependent receptor family.</text>
</comment>
<keyword evidence="20" id="KW-1185">Reference proteome</keyword>
<keyword evidence="4 14" id="KW-1134">Transmembrane beta strand</keyword>
<dbReference type="EMBL" id="CP032098">
    <property type="protein sequence ID" value="AXX91941.1"/>
    <property type="molecule type" value="Genomic_DNA"/>
</dbReference>
<dbReference type="SUPFAM" id="SSF56935">
    <property type="entry name" value="Porins"/>
    <property type="match status" value="1"/>
</dbReference>
<dbReference type="InterPro" id="IPR010917">
    <property type="entry name" value="TonB_rcpt_CS"/>
</dbReference>
<evidence type="ECO:0000313" key="20">
    <source>
        <dbReference type="Proteomes" id="UP000221222"/>
    </source>
</evidence>
<dbReference type="CDD" id="cd01347">
    <property type="entry name" value="ligand_gated_channel"/>
    <property type="match status" value="1"/>
</dbReference>
<sequence length="700" mass="78169">MSHKKIIMSLITSITLIPNIYAENIGTVDVIDTSDTITENSDTYTIKSTKSATKMNLDLLETPQSISITTSQKMKDFNLTTLEDVLNSSNGIYVEQAEQDRVQFTSRGFNITNIQIDGVSLPLSGNYLNGDMDMALFDRVEITKGATGLTSAHGNPSATVNLIRKKPTKELKGNVKLSAASWNYKRFDLDVSSALNETGTIRGRIIAAKENSDSYLDRYESDSSVFSAIVEADLNDTLLLTTGFSYYKDDNDSSQMGGIPTVHSNGKATNYDISANPSPNWAYRNVKTFEAYAKIKKTFSNDWQLNTNYLYKRTKEDSNLLNLWGIPNINEIGYKTDLVQKTNSDVKEHSIDISYDGTYSLFGQEHSAVIGVNLARRTKDETAHRGFLGSLGTDINLDHWNGHTSDYSSAYKTKVLTDYTEKQAALYFATNYHILDNLSLLVGTRITNWKTEGINFGSEEETKDNGVFTPYAGLVYKINDNLSTYVSYTTTFEPQNYIDENKSLIDPAEGKSYEAGIKTSFFNGKLNTNISVFKTEQDNIAAWGGTLSDGRTYYTSNDGVKTKGFEIEANGSLTDNINMSIGYTKFTIKDDNDEDFNTYLPKELLKASITYNPSFIPALKVGAAFSYQESIKTQKSSYTIRQRAIKTIDLMANYQINKNLDLNINATNLTDEKYYGGLIKQTYANYATPRRIGASLVYKF</sequence>
<evidence type="ECO:0000256" key="12">
    <source>
        <dbReference type="ARBA" id="ARBA00023170"/>
    </source>
</evidence>
<keyword evidence="5" id="KW-0410">Iron transport</keyword>
<evidence type="ECO:0000256" key="8">
    <source>
        <dbReference type="ARBA" id="ARBA00023004"/>
    </source>
</evidence>
<dbReference type="Pfam" id="PF00593">
    <property type="entry name" value="TonB_dep_Rec_b-barrel"/>
    <property type="match status" value="1"/>
</dbReference>
<dbReference type="PROSITE" id="PS52016">
    <property type="entry name" value="TONB_DEPENDENT_REC_3"/>
    <property type="match status" value="1"/>
</dbReference>
<keyword evidence="8" id="KW-0408">Iron</keyword>
<dbReference type="Gene3D" id="2.40.170.20">
    <property type="entry name" value="TonB-dependent receptor, beta-barrel domain"/>
    <property type="match status" value="1"/>
</dbReference>
<evidence type="ECO:0000256" key="10">
    <source>
        <dbReference type="ARBA" id="ARBA00023077"/>
    </source>
</evidence>
<evidence type="ECO:0000259" key="17">
    <source>
        <dbReference type="Pfam" id="PF07715"/>
    </source>
</evidence>
<comment type="subcellular location">
    <subcellularLocation>
        <location evidence="1 14">Cell outer membrane</location>
        <topology evidence="1 14">Multi-pass membrane protein</topology>
    </subcellularLocation>
</comment>
<evidence type="ECO:0000256" key="9">
    <source>
        <dbReference type="ARBA" id="ARBA00023065"/>
    </source>
</evidence>
<dbReference type="AlphaFoldDB" id="A0A2G1DIL8"/>
<keyword evidence="6 14" id="KW-0812">Transmembrane</keyword>
<dbReference type="GO" id="GO:0015344">
    <property type="term" value="F:siderophore uptake transmembrane transporter activity"/>
    <property type="evidence" value="ECO:0007669"/>
    <property type="project" value="TreeGrafter"/>
</dbReference>
<name>A0A2G1DIL8_9BACT</name>
<evidence type="ECO:0000256" key="2">
    <source>
        <dbReference type="ARBA" id="ARBA00009810"/>
    </source>
</evidence>
<feature type="domain" description="TonB-dependent receptor plug" evidence="17">
    <location>
        <begin position="59"/>
        <end position="156"/>
    </location>
</feature>
<dbReference type="KEGG" id="amol:AMOL_0950"/>
<dbReference type="Proteomes" id="UP000262712">
    <property type="component" value="Chromosome"/>
</dbReference>
<gene>
    <name evidence="18" type="ORF">AMOL_0950</name>
    <name evidence="19" type="ORF">CPU12_06385</name>
</gene>
<dbReference type="InterPro" id="IPR036942">
    <property type="entry name" value="Beta-barrel_TonB_sf"/>
</dbReference>
<evidence type="ECO:0000313" key="18">
    <source>
        <dbReference type="EMBL" id="AXX91941.1"/>
    </source>
</evidence>
<dbReference type="RefSeq" id="WP_099342267.1">
    <property type="nucleotide sequence ID" value="NZ_CP032098.1"/>
</dbReference>
<dbReference type="InterPro" id="IPR037066">
    <property type="entry name" value="Plug_dom_sf"/>
</dbReference>
<evidence type="ECO:0000256" key="6">
    <source>
        <dbReference type="ARBA" id="ARBA00022692"/>
    </source>
</evidence>
<dbReference type="NCBIfam" id="TIGR01783">
    <property type="entry name" value="TonB-siderophor"/>
    <property type="match status" value="1"/>
</dbReference>
<evidence type="ECO:0000256" key="1">
    <source>
        <dbReference type="ARBA" id="ARBA00004571"/>
    </source>
</evidence>
<keyword evidence="13 14" id="KW-0998">Cell outer membrane</keyword>
<dbReference type="InterPro" id="IPR000531">
    <property type="entry name" value="Beta-barrel_TonB"/>
</dbReference>
<reference evidence="19 20" key="1">
    <citation type="submission" date="2017-09" db="EMBL/GenBank/DDBJ databases">
        <title>Arcobacter canalis sp. nov., a new species isolated from a water canal contaminated with urban sewage.</title>
        <authorList>
            <person name="Perez-Cataluna A."/>
            <person name="Salas-Masso N."/>
            <person name="Figueras M.J."/>
        </authorList>
    </citation>
    <scope>NUCLEOTIDE SEQUENCE [LARGE SCALE GENOMIC DNA]</scope>
    <source>
        <strain evidence="19 20">F98-3</strain>
    </source>
</reference>
<evidence type="ECO:0000313" key="21">
    <source>
        <dbReference type="Proteomes" id="UP000262712"/>
    </source>
</evidence>
<proteinExistence type="inferred from homology"/>
<reference evidence="18 21" key="2">
    <citation type="submission" date="2018-08" db="EMBL/GenBank/DDBJ databases">
        <title>Complete genome of the Arcobacter molluscorum type strain LMG 25693.</title>
        <authorList>
            <person name="Miller W.G."/>
            <person name="Yee E."/>
            <person name="Bono J.L."/>
        </authorList>
    </citation>
    <scope>NUCLEOTIDE SEQUENCE [LARGE SCALE GENOMIC DNA]</scope>
    <source>
        <strain evidence="18 21">CECT 7696</strain>
    </source>
</reference>
<keyword evidence="9" id="KW-0406">Ion transport</keyword>
<keyword evidence="12 18" id="KW-0675">Receptor</keyword>
<evidence type="ECO:0000256" key="5">
    <source>
        <dbReference type="ARBA" id="ARBA00022496"/>
    </source>
</evidence>
<dbReference type="Gene3D" id="2.170.130.10">
    <property type="entry name" value="TonB-dependent receptor, plug domain"/>
    <property type="match status" value="1"/>
</dbReference>
<evidence type="ECO:0000313" key="19">
    <source>
        <dbReference type="EMBL" id="PHO18345.1"/>
    </source>
</evidence>
<protein>
    <submittedName>
        <fullName evidence="18">TonB-dependent ferric coprogen/ferric-rhodotorulic acid receptor</fullName>
    </submittedName>
</protein>
<evidence type="ECO:0000259" key="16">
    <source>
        <dbReference type="Pfam" id="PF00593"/>
    </source>
</evidence>
<evidence type="ECO:0000256" key="11">
    <source>
        <dbReference type="ARBA" id="ARBA00023136"/>
    </source>
</evidence>
<evidence type="ECO:0000256" key="7">
    <source>
        <dbReference type="ARBA" id="ARBA00022729"/>
    </source>
</evidence>
<keyword evidence="3 14" id="KW-0813">Transport</keyword>
<dbReference type="Pfam" id="PF07715">
    <property type="entry name" value="Plug"/>
    <property type="match status" value="1"/>
</dbReference>
<evidence type="ECO:0000256" key="14">
    <source>
        <dbReference type="PROSITE-ProRule" id="PRU01360"/>
    </source>
</evidence>
<evidence type="ECO:0000256" key="3">
    <source>
        <dbReference type="ARBA" id="ARBA00022448"/>
    </source>
</evidence>
<evidence type="ECO:0000256" key="15">
    <source>
        <dbReference type="RuleBase" id="RU003357"/>
    </source>
</evidence>